<evidence type="ECO:0000256" key="6">
    <source>
        <dbReference type="ARBA" id="ARBA00033409"/>
    </source>
</evidence>
<comment type="caution">
    <text evidence="9">The sequence shown here is derived from an EMBL/GenBank/DDBJ whole genome shotgun (WGS) entry which is preliminary data.</text>
</comment>
<gene>
    <name evidence="7" type="primary">recO</name>
    <name evidence="9" type="ORF">CIB95_05045</name>
</gene>
<comment type="function">
    <text evidence="7">Involved in DNA repair and RecF pathway recombination.</text>
</comment>
<dbReference type="GO" id="GO:0043590">
    <property type="term" value="C:bacterial nucleoid"/>
    <property type="evidence" value="ECO:0007669"/>
    <property type="project" value="TreeGrafter"/>
</dbReference>
<dbReference type="PANTHER" id="PTHR33991">
    <property type="entry name" value="DNA REPAIR PROTEIN RECO"/>
    <property type="match status" value="1"/>
</dbReference>
<evidence type="ECO:0000256" key="5">
    <source>
        <dbReference type="ARBA" id="ARBA00023204"/>
    </source>
</evidence>
<reference evidence="10" key="1">
    <citation type="submission" date="2017-08" db="EMBL/GenBank/DDBJ databases">
        <authorList>
            <person name="Huang Z."/>
        </authorList>
    </citation>
    <scope>NUCLEOTIDE SEQUENCE [LARGE SCALE GENOMIC DNA]</scope>
    <source>
        <strain evidence="10">SA5d-4</strain>
    </source>
</reference>
<evidence type="ECO:0000256" key="2">
    <source>
        <dbReference type="ARBA" id="ARBA00021310"/>
    </source>
</evidence>
<keyword evidence="10" id="KW-1185">Reference proteome</keyword>
<evidence type="ECO:0000259" key="8">
    <source>
        <dbReference type="Pfam" id="PF11967"/>
    </source>
</evidence>
<dbReference type="NCBIfam" id="TIGR00613">
    <property type="entry name" value="reco"/>
    <property type="match status" value="1"/>
</dbReference>
<dbReference type="RefSeq" id="WP_094922757.1">
    <property type="nucleotide sequence ID" value="NZ_NPIA01000002.1"/>
</dbReference>
<evidence type="ECO:0000313" key="10">
    <source>
        <dbReference type="Proteomes" id="UP000217083"/>
    </source>
</evidence>
<comment type="similarity">
    <text evidence="1 7">Belongs to the RecO family.</text>
</comment>
<dbReference type="InterPro" id="IPR037278">
    <property type="entry name" value="ARFGAP/RecO"/>
</dbReference>
<dbReference type="InterPro" id="IPR022572">
    <property type="entry name" value="DNA_rep/recomb_RecO_N"/>
</dbReference>
<dbReference type="HAMAP" id="MF_00201">
    <property type="entry name" value="RecO"/>
    <property type="match status" value="1"/>
</dbReference>
<evidence type="ECO:0000313" key="9">
    <source>
        <dbReference type="EMBL" id="OZM57734.1"/>
    </source>
</evidence>
<dbReference type="EMBL" id="NPIA01000002">
    <property type="protein sequence ID" value="OZM57734.1"/>
    <property type="molecule type" value="Genomic_DNA"/>
</dbReference>
<feature type="domain" description="DNA replication/recombination mediator RecO N-terminal" evidence="8">
    <location>
        <begin position="1"/>
        <end position="76"/>
    </location>
</feature>
<evidence type="ECO:0000256" key="4">
    <source>
        <dbReference type="ARBA" id="ARBA00023172"/>
    </source>
</evidence>
<evidence type="ECO:0000256" key="3">
    <source>
        <dbReference type="ARBA" id="ARBA00022763"/>
    </source>
</evidence>
<proteinExistence type="inferred from homology"/>
<dbReference type="Gene3D" id="2.40.50.140">
    <property type="entry name" value="Nucleic acid-binding proteins"/>
    <property type="match status" value="1"/>
</dbReference>
<keyword evidence="3 7" id="KW-0227">DNA damage</keyword>
<dbReference type="Gene3D" id="1.20.1440.120">
    <property type="entry name" value="Recombination protein O, C-terminal domain"/>
    <property type="match status" value="1"/>
</dbReference>
<dbReference type="SUPFAM" id="SSF57863">
    <property type="entry name" value="ArfGap/RecO-like zinc finger"/>
    <property type="match status" value="1"/>
</dbReference>
<name>A0A263BVI7_9BACI</name>
<dbReference type="GO" id="GO:0006302">
    <property type="term" value="P:double-strand break repair"/>
    <property type="evidence" value="ECO:0007669"/>
    <property type="project" value="TreeGrafter"/>
</dbReference>
<evidence type="ECO:0000256" key="1">
    <source>
        <dbReference type="ARBA" id="ARBA00007452"/>
    </source>
</evidence>
<keyword evidence="4 7" id="KW-0233">DNA recombination</keyword>
<dbReference type="Pfam" id="PF11967">
    <property type="entry name" value="RecO_N"/>
    <property type="match status" value="1"/>
</dbReference>
<accession>A0A263BVI7</accession>
<organism evidence="9 10">
    <name type="scientific">Lottiidibacillus patelloidae</name>
    <dbReference type="NCBI Taxonomy" id="2670334"/>
    <lineage>
        <taxon>Bacteria</taxon>
        <taxon>Bacillati</taxon>
        <taxon>Bacillota</taxon>
        <taxon>Bacilli</taxon>
        <taxon>Bacillales</taxon>
        <taxon>Bacillaceae</taxon>
        <taxon>Lottiidibacillus</taxon>
    </lineage>
</organism>
<dbReference type="AlphaFoldDB" id="A0A263BVI7"/>
<protein>
    <recommendedName>
        <fullName evidence="2 7">DNA repair protein RecO</fullName>
    </recommendedName>
    <alternativeName>
        <fullName evidence="6 7">Recombination protein O</fullName>
    </alternativeName>
</protein>
<dbReference type="InterPro" id="IPR042242">
    <property type="entry name" value="RecO_C"/>
</dbReference>
<dbReference type="InterPro" id="IPR012340">
    <property type="entry name" value="NA-bd_OB-fold"/>
</dbReference>
<dbReference type="GO" id="GO:0006310">
    <property type="term" value="P:DNA recombination"/>
    <property type="evidence" value="ECO:0007669"/>
    <property type="project" value="UniProtKB-UniRule"/>
</dbReference>
<dbReference type="PANTHER" id="PTHR33991:SF1">
    <property type="entry name" value="DNA REPAIR PROTEIN RECO"/>
    <property type="match status" value="1"/>
</dbReference>
<dbReference type="InterPro" id="IPR003717">
    <property type="entry name" value="RecO"/>
</dbReference>
<sequence>MMLKAEGIVIRSIDYGESNKIITLFTKEFGKVGVMARGAKKPKSRLASTTQLFTCGYFLFQKSTKLGTLQQAEVLTPLRMIQSDIIKTAYAAYFVELLDKCTEERKSSTAIYEFLYYSLVYLNEGIDEQVLKYIFEMKMLILLGIQPHVNGCKSCGVLDEKYSFSIKEGGFLCKRCSRIDPRTLHISEQTAKLLRVFYYIDMKRLGNVSVKQETKDELEKVISNYYEEYSGLYLKSKKFLNHLHSF</sequence>
<reference evidence="9 10" key="2">
    <citation type="submission" date="2017-09" db="EMBL/GenBank/DDBJ databases">
        <title>Bacillus patelloidae sp. nov., isolated from the intestinal tract of a marine limpet.</title>
        <authorList>
            <person name="Liu R."/>
            <person name="Dong C."/>
            <person name="Shao Z."/>
        </authorList>
    </citation>
    <scope>NUCLEOTIDE SEQUENCE [LARGE SCALE GENOMIC DNA]</scope>
    <source>
        <strain evidence="9 10">SA5d-4</strain>
    </source>
</reference>
<dbReference type="Pfam" id="PF02565">
    <property type="entry name" value="RecO_C"/>
    <property type="match status" value="1"/>
</dbReference>
<dbReference type="SUPFAM" id="SSF50249">
    <property type="entry name" value="Nucleic acid-binding proteins"/>
    <property type="match status" value="1"/>
</dbReference>
<keyword evidence="5 7" id="KW-0234">DNA repair</keyword>
<evidence type="ECO:0000256" key="7">
    <source>
        <dbReference type="HAMAP-Rule" id="MF_00201"/>
    </source>
</evidence>
<dbReference type="Proteomes" id="UP000217083">
    <property type="component" value="Unassembled WGS sequence"/>
</dbReference>